<dbReference type="EMBL" id="CP018145">
    <property type="protein sequence ID" value="ASJ56821.1"/>
    <property type="molecule type" value="Genomic_DNA"/>
</dbReference>
<dbReference type="InterPro" id="IPR012337">
    <property type="entry name" value="RNaseH-like_sf"/>
</dbReference>
<proteinExistence type="predicted"/>
<dbReference type="AlphaFoldDB" id="A0A220MP21"/>
<accession>A0A220MP21</accession>
<dbReference type="InterPro" id="IPR015378">
    <property type="entry name" value="Transposase-like_Mu_C"/>
</dbReference>
<name>A0A220MP21_9BACL</name>
<dbReference type="SUPFAM" id="SSF53098">
    <property type="entry name" value="Ribonuclease H-like"/>
    <property type="match status" value="1"/>
</dbReference>
<reference evidence="2 3" key="1">
    <citation type="submission" date="2016-11" db="EMBL/GenBank/DDBJ databases">
        <authorList>
            <person name="Jaros S."/>
            <person name="Januszkiewicz K."/>
            <person name="Wedrychowicz H."/>
        </authorList>
    </citation>
    <scope>NUCLEOTIDE SEQUENCE [LARGE SCALE GENOMIC DNA]</scope>
    <source>
        <strain evidence="2 3">NF2</strain>
    </source>
</reference>
<dbReference type="Pfam" id="PF09299">
    <property type="entry name" value="Mu-transpos_C"/>
    <property type="match status" value="1"/>
</dbReference>
<dbReference type="Proteomes" id="UP000197781">
    <property type="component" value="Chromosome"/>
</dbReference>
<gene>
    <name evidence="2" type="ORF">BP422_26850</name>
</gene>
<dbReference type="Gene3D" id="3.30.420.10">
    <property type="entry name" value="Ribonuclease H-like superfamily/Ribonuclease H"/>
    <property type="match status" value="1"/>
</dbReference>
<evidence type="ECO:0000313" key="2">
    <source>
        <dbReference type="EMBL" id="ASJ56821.1"/>
    </source>
</evidence>
<sequence>MRFKQLKVNSGLLLFGKKYTVMAIDPPNVTIKREGDNETLTFDYVSLVSNPTFIPGKSMQRKADQSITKYYSALDSLSEKLRQKVSERLQIIRPLVVLDEINAGDLRAVYEFIEYHQEFLLENETVYKITQQQIVDRLAKKFGISGRTIKRYLASYREAEQEMEQKGEEGLVTKAGTGYIHRQDNKTLEICHPRDPNWVLDVLQVRMDERYIPIIKEVIEDQYLTTKKPSIKQIFDSIESKCIKIDIDPPPYITINKLIKRIDPKVIERMQEGKKASQKYDPILRGFSNEEAMYPLHIVEIDHTQLDVDVIDDKSGLVIGRPWITLGIDVFSRMIWCMYISFEPPSANVVRKAIQHGILFKNAKEKYGTINEWNVFGIPKIFHLDNGPDFKSTAVKRMINETLKANVRYRPVRTPRYGGTIERLFGTLNTSIIHGWDGTRKSNVTQLGEYNPEEEAKLTLENVIELLTTYITDIYHMKEHRGLPLDANRPITRYIDGIKKVGYPEFIEEKDEGLLKIELLPTILKRYTRDGIRLNNVFYKSDKLSNLISTITKYKIKYDIDDISKIYIQLPNSEYETVYAAQPAAEQLENVNLYTYKKIREILGEVGELKSKRVPGTQMVEQAKRQLREKTEAHYKNGRKARQAAKRMNFEVNLQPSKESKVGKYEPTESDMIAFIRRQEESGD</sequence>
<dbReference type="PROSITE" id="PS50994">
    <property type="entry name" value="INTEGRASE"/>
    <property type="match status" value="1"/>
</dbReference>
<dbReference type="GO" id="GO:0003676">
    <property type="term" value="F:nucleic acid binding"/>
    <property type="evidence" value="ECO:0007669"/>
    <property type="project" value="InterPro"/>
</dbReference>
<feature type="domain" description="Integrase catalytic" evidence="1">
    <location>
        <begin position="291"/>
        <end position="492"/>
    </location>
</feature>
<evidence type="ECO:0000313" key="3">
    <source>
        <dbReference type="Proteomes" id="UP000197781"/>
    </source>
</evidence>
<dbReference type="InterPro" id="IPR036397">
    <property type="entry name" value="RNaseH_sf"/>
</dbReference>
<dbReference type="KEGG" id="bfm:BP422_26850"/>
<protein>
    <recommendedName>
        <fullName evidence="1">Integrase catalytic domain-containing protein</fullName>
    </recommendedName>
</protein>
<organism evidence="2 3">
    <name type="scientific">Brevibacillus formosus</name>
    <dbReference type="NCBI Taxonomy" id="54913"/>
    <lineage>
        <taxon>Bacteria</taxon>
        <taxon>Bacillati</taxon>
        <taxon>Bacillota</taxon>
        <taxon>Bacilli</taxon>
        <taxon>Bacillales</taxon>
        <taxon>Paenibacillaceae</taxon>
        <taxon>Brevibacillus</taxon>
    </lineage>
</organism>
<dbReference type="GO" id="GO:0015074">
    <property type="term" value="P:DNA integration"/>
    <property type="evidence" value="ECO:0007669"/>
    <property type="project" value="InterPro"/>
</dbReference>
<evidence type="ECO:0000259" key="1">
    <source>
        <dbReference type="PROSITE" id="PS50994"/>
    </source>
</evidence>
<dbReference type="InterPro" id="IPR001584">
    <property type="entry name" value="Integrase_cat-core"/>
</dbReference>
<dbReference type="RefSeq" id="WP_088910305.1">
    <property type="nucleotide sequence ID" value="NZ_CP018145.1"/>
</dbReference>